<dbReference type="FunFam" id="3.40.50.300:FF:000221">
    <property type="entry name" value="Multidrug ABC transporter ATP-binding protein"/>
    <property type="match status" value="1"/>
</dbReference>
<gene>
    <name evidence="12" type="ORF">KA717_31125</name>
</gene>
<dbReference type="SMART" id="SM00382">
    <property type="entry name" value="AAA"/>
    <property type="match status" value="1"/>
</dbReference>
<dbReference type="GO" id="GO:0016887">
    <property type="term" value="F:ATP hydrolysis activity"/>
    <property type="evidence" value="ECO:0007669"/>
    <property type="project" value="InterPro"/>
</dbReference>
<protein>
    <submittedName>
        <fullName evidence="12">ABC transporter ATP-binding protein/permease</fullName>
    </submittedName>
</protein>
<evidence type="ECO:0000313" key="12">
    <source>
        <dbReference type="EMBL" id="UXE60076.1"/>
    </source>
</evidence>
<evidence type="ECO:0000256" key="2">
    <source>
        <dbReference type="ARBA" id="ARBA00022448"/>
    </source>
</evidence>
<feature type="domain" description="ABC transmembrane type-1" evidence="11">
    <location>
        <begin position="20"/>
        <end position="322"/>
    </location>
</feature>
<keyword evidence="3" id="KW-1003">Cell membrane</keyword>
<dbReference type="GO" id="GO:0005524">
    <property type="term" value="F:ATP binding"/>
    <property type="evidence" value="ECO:0007669"/>
    <property type="project" value="UniProtKB-KW"/>
</dbReference>
<dbReference type="Pfam" id="PF00005">
    <property type="entry name" value="ABC_tran"/>
    <property type="match status" value="1"/>
</dbReference>
<feature type="transmembrane region" description="Helical" evidence="9">
    <location>
        <begin position="296"/>
        <end position="314"/>
    </location>
</feature>
<dbReference type="AlphaFoldDB" id="A0A977KUB2"/>
<feature type="transmembrane region" description="Helical" evidence="9">
    <location>
        <begin position="20"/>
        <end position="44"/>
    </location>
</feature>
<feature type="transmembrane region" description="Helical" evidence="9">
    <location>
        <begin position="264"/>
        <end position="284"/>
    </location>
</feature>
<dbReference type="InterPro" id="IPR027417">
    <property type="entry name" value="P-loop_NTPase"/>
</dbReference>
<evidence type="ECO:0000256" key="9">
    <source>
        <dbReference type="SAM" id="Phobius"/>
    </source>
</evidence>
<evidence type="ECO:0000256" key="1">
    <source>
        <dbReference type="ARBA" id="ARBA00004651"/>
    </source>
</evidence>
<dbReference type="InterPro" id="IPR036640">
    <property type="entry name" value="ABC1_TM_sf"/>
</dbReference>
<dbReference type="PANTHER" id="PTHR24221">
    <property type="entry name" value="ATP-BINDING CASSETTE SUB-FAMILY B"/>
    <property type="match status" value="1"/>
</dbReference>
<dbReference type="InterPro" id="IPR011527">
    <property type="entry name" value="ABC1_TM_dom"/>
</dbReference>
<dbReference type="PROSITE" id="PS50893">
    <property type="entry name" value="ABC_TRANSPORTER_2"/>
    <property type="match status" value="1"/>
</dbReference>
<feature type="transmembrane region" description="Helical" evidence="9">
    <location>
        <begin position="153"/>
        <end position="172"/>
    </location>
</feature>
<feature type="transmembrane region" description="Helical" evidence="9">
    <location>
        <begin position="178"/>
        <end position="197"/>
    </location>
</feature>
<dbReference type="PROSITE" id="PS00211">
    <property type="entry name" value="ABC_TRANSPORTER_1"/>
    <property type="match status" value="1"/>
</dbReference>
<evidence type="ECO:0000259" key="10">
    <source>
        <dbReference type="PROSITE" id="PS50893"/>
    </source>
</evidence>
<reference evidence="12" key="1">
    <citation type="submission" date="2021-04" db="EMBL/GenBank/DDBJ databases">
        <title>Genome sequence of Woronichinia naegeliana from Washington state freshwater lake bloom.</title>
        <authorList>
            <person name="Dreher T.W."/>
        </authorList>
    </citation>
    <scope>NUCLEOTIDE SEQUENCE</scope>
    <source>
        <strain evidence="12">WA131</strain>
    </source>
</reference>
<dbReference type="GO" id="GO:0034040">
    <property type="term" value="F:ATPase-coupled lipid transmembrane transporter activity"/>
    <property type="evidence" value="ECO:0007669"/>
    <property type="project" value="TreeGrafter"/>
</dbReference>
<dbReference type="SUPFAM" id="SSF52540">
    <property type="entry name" value="P-loop containing nucleoside triphosphate hydrolases"/>
    <property type="match status" value="1"/>
</dbReference>
<keyword evidence="5" id="KW-0547">Nucleotide-binding</keyword>
<evidence type="ECO:0000256" key="7">
    <source>
        <dbReference type="ARBA" id="ARBA00022989"/>
    </source>
</evidence>
<keyword evidence="7 9" id="KW-1133">Transmembrane helix</keyword>
<evidence type="ECO:0000256" key="6">
    <source>
        <dbReference type="ARBA" id="ARBA00022840"/>
    </source>
</evidence>
<name>A0A977KUB2_9CYAN</name>
<dbReference type="InterPro" id="IPR017871">
    <property type="entry name" value="ABC_transporter-like_CS"/>
</dbReference>
<dbReference type="Gene3D" id="3.40.50.300">
    <property type="entry name" value="P-loop containing nucleotide triphosphate hydrolases"/>
    <property type="match status" value="1"/>
</dbReference>
<evidence type="ECO:0000259" key="11">
    <source>
        <dbReference type="PROSITE" id="PS50929"/>
    </source>
</evidence>
<dbReference type="InterPro" id="IPR039421">
    <property type="entry name" value="Type_1_exporter"/>
</dbReference>
<dbReference type="KEGG" id="wna:KA717_31125"/>
<evidence type="ECO:0000256" key="5">
    <source>
        <dbReference type="ARBA" id="ARBA00022741"/>
    </source>
</evidence>
<dbReference type="InterPro" id="IPR003439">
    <property type="entry name" value="ABC_transporter-like_ATP-bd"/>
</dbReference>
<feature type="domain" description="ABC transporter" evidence="10">
    <location>
        <begin position="361"/>
        <end position="593"/>
    </location>
</feature>
<dbReference type="PANTHER" id="PTHR24221:SF654">
    <property type="entry name" value="ATP-BINDING CASSETTE SUB-FAMILY B MEMBER 6"/>
    <property type="match status" value="1"/>
</dbReference>
<dbReference type="Gene3D" id="1.20.1560.10">
    <property type="entry name" value="ABC transporter type 1, transmembrane domain"/>
    <property type="match status" value="1"/>
</dbReference>
<proteinExistence type="predicted"/>
<keyword evidence="6 12" id="KW-0067">ATP-binding</keyword>
<dbReference type="PROSITE" id="PS50929">
    <property type="entry name" value="ABC_TM1F"/>
    <property type="match status" value="1"/>
</dbReference>
<keyword evidence="8 9" id="KW-0472">Membrane</keyword>
<organism evidence="12">
    <name type="scientific">Woronichinia naegeliana WA131</name>
    <dbReference type="NCBI Taxonomy" id="2824559"/>
    <lineage>
        <taxon>Bacteria</taxon>
        <taxon>Bacillati</taxon>
        <taxon>Cyanobacteriota</taxon>
        <taxon>Cyanophyceae</taxon>
        <taxon>Synechococcales</taxon>
        <taxon>Coelosphaeriaceae</taxon>
        <taxon>Woronichinia</taxon>
    </lineage>
</organism>
<evidence type="ECO:0000256" key="4">
    <source>
        <dbReference type="ARBA" id="ARBA00022692"/>
    </source>
</evidence>
<dbReference type="Proteomes" id="UP001065613">
    <property type="component" value="Chromosome"/>
</dbReference>
<accession>A0A977KUB2</accession>
<feature type="transmembrane region" description="Helical" evidence="9">
    <location>
        <begin position="73"/>
        <end position="95"/>
    </location>
</feature>
<evidence type="ECO:0000256" key="8">
    <source>
        <dbReference type="ARBA" id="ARBA00023136"/>
    </source>
</evidence>
<dbReference type="SUPFAM" id="SSF90123">
    <property type="entry name" value="ABC transporter transmembrane region"/>
    <property type="match status" value="1"/>
</dbReference>
<keyword evidence="2" id="KW-0813">Transport</keyword>
<sequence length="593" mass="66343">MQSFFIKFFYVVGRDRNKLLFVLFFFTLTSLIDAIGIGLMGPFISIASNPSILKTNAIAQSLTTHLNLSKSEYLIPILGFIIVVIFLLQFVLYVISQQYVFNFIYRLKMSLVMRLSNAYLYAPYTFHLTKNSASINKNVVMESQAFASRCLSAVMRVLTNTIILVILLLLLAKTDLTFLLLILLTTIPTVIGFQFFAPKLRAWGKSMSLTQESILKILSHSLGSIKDTKVLGVENYFLNQLEEQSREETIAFSRFQVAQVVPPFIIKSSLIIFLVIFISVVTVFSQDNMQNLGSTMAVFAIASIRLIPSANFIVQAMGELKSTSYTLDVLYFDLKEIEEQHLELTETPLPSHQQMAFQQKIVIQNLGYTYPSSQKPAIEQINLTLQKGESIALIGKSGSGKTTLVDVILGLLDPQQGDILVDGISVYENLRSWQNLVGYIPQSIFLTDESIEQNIAFGVPELEIAPDRLAQAIHSAQLEELIQQLPLGVKTLVGERGVRLSGGQRQRIGIARALYHEREILVLDEATSALDNETEKLVTESIQSLAGQKTMIIIAHRLSTVEHCDRLYVLEKGHIVRTGTYQEVVLSELAAEN</sequence>
<dbReference type="GO" id="GO:0140359">
    <property type="term" value="F:ABC-type transporter activity"/>
    <property type="evidence" value="ECO:0007669"/>
    <property type="project" value="InterPro"/>
</dbReference>
<comment type="subcellular location">
    <subcellularLocation>
        <location evidence="1">Cell membrane</location>
        <topology evidence="1">Multi-pass membrane protein</topology>
    </subcellularLocation>
</comment>
<evidence type="ECO:0000256" key="3">
    <source>
        <dbReference type="ARBA" id="ARBA00022475"/>
    </source>
</evidence>
<keyword evidence="4 9" id="KW-0812">Transmembrane</keyword>
<dbReference type="GO" id="GO:0005886">
    <property type="term" value="C:plasma membrane"/>
    <property type="evidence" value="ECO:0007669"/>
    <property type="project" value="UniProtKB-SubCell"/>
</dbReference>
<dbReference type="EMBL" id="CP073041">
    <property type="protein sequence ID" value="UXE60076.1"/>
    <property type="molecule type" value="Genomic_DNA"/>
</dbReference>
<dbReference type="InterPro" id="IPR003593">
    <property type="entry name" value="AAA+_ATPase"/>
</dbReference>